<organism evidence="2 3">
    <name type="scientific">Mucuna pruriens</name>
    <name type="common">Velvet bean</name>
    <name type="synonym">Dolichos pruriens</name>
    <dbReference type="NCBI Taxonomy" id="157652"/>
    <lineage>
        <taxon>Eukaryota</taxon>
        <taxon>Viridiplantae</taxon>
        <taxon>Streptophyta</taxon>
        <taxon>Embryophyta</taxon>
        <taxon>Tracheophyta</taxon>
        <taxon>Spermatophyta</taxon>
        <taxon>Magnoliopsida</taxon>
        <taxon>eudicotyledons</taxon>
        <taxon>Gunneridae</taxon>
        <taxon>Pentapetalae</taxon>
        <taxon>rosids</taxon>
        <taxon>fabids</taxon>
        <taxon>Fabales</taxon>
        <taxon>Fabaceae</taxon>
        <taxon>Papilionoideae</taxon>
        <taxon>50 kb inversion clade</taxon>
        <taxon>NPAAA clade</taxon>
        <taxon>indigoferoid/millettioid clade</taxon>
        <taxon>Phaseoleae</taxon>
        <taxon>Mucuna</taxon>
    </lineage>
</organism>
<protein>
    <submittedName>
        <fullName evidence="2">Uncharacterized protein</fullName>
    </submittedName>
</protein>
<feature type="non-terminal residue" evidence="2">
    <location>
        <position position="1"/>
    </location>
</feature>
<comment type="caution">
    <text evidence="2">The sequence shown here is derived from an EMBL/GenBank/DDBJ whole genome shotgun (WGS) entry which is preliminary data.</text>
</comment>
<evidence type="ECO:0000313" key="3">
    <source>
        <dbReference type="Proteomes" id="UP000257109"/>
    </source>
</evidence>
<dbReference type="OrthoDB" id="1415873at2759"/>
<keyword evidence="3" id="KW-1185">Reference proteome</keyword>
<evidence type="ECO:0000256" key="1">
    <source>
        <dbReference type="SAM" id="Coils"/>
    </source>
</evidence>
<proteinExistence type="predicted"/>
<name>A0A371HAZ5_MUCPR</name>
<dbReference type="GO" id="GO:0003676">
    <property type="term" value="F:nucleic acid binding"/>
    <property type="evidence" value="ECO:0007669"/>
    <property type="project" value="InterPro"/>
</dbReference>
<dbReference type="AlphaFoldDB" id="A0A371HAZ5"/>
<reference evidence="2" key="1">
    <citation type="submission" date="2018-05" db="EMBL/GenBank/DDBJ databases">
        <title>Draft genome of Mucuna pruriens seed.</title>
        <authorList>
            <person name="Nnadi N.E."/>
            <person name="Vos R."/>
            <person name="Hasami M.H."/>
            <person name="Devisetty U.K."/>
            <person name="Aguiy J.C."/>
        </authorList>
    </citation>
    <scope>NUCLEOTIDE SEQUENCE [LARGE SCALE GENOMIC DNA]</scope>
    <source>
        <strain evidence="2">JCA_2017</strain>
    </source>
</reference>
<accession>A0A371HAZ5</accession>
<gene>
    <name evidence="2" type="ORF">CR513_17001</name>
</gene>
<dbReference type="Gene3D" id="3.30.420.10">
    <property type="entry name" value="Ribonuclease H-like superfamily/Ribonuclease H"/>
    <property type="match status" value="1"/>
</dbReference>
<keyword evidence="1" id="KW-0175">Coiled coil</keyword>
<sequence length="165" mass="19041">MANPNRNDQSRLLEDALWAHRTTYRTPLGMSPYWIVFGKACHLPVDIKHRVYWAVKKCNMAYDQASRERKLQLQELEELRLEAYENSQIYKEKDLEKGVHSRLFVLVKVRDISSNHTFKVNGHQLKPYHEGPNLSSTLAEVDIITVVEPIHNKCGGGEPRESTGN</sequence>
<dbReference type="EMBL" id="QJKJ01003116">
    <property type="protein sequence ID" value="RDX99883.1"/>
    <property type="molecule type" value="Genomic_DNA"/>
</dbReference>
<evidence type="ECO:0000313" key="2">
    <source>
        <dbReference type="EMBL" id="RDX99883.1"/>
    </source>
</evidence>
<dbReference type="Proteomes" id="UP000257109">
    <property type="component" value="Unassembled WGS sequence"/>
</dbReference>
<dbReference type="InterPro" id="IPR036397">
    <property type="entry name" value="RNaseH_sf"/>
</dbReference>
<feature type="coiled-coil region" evidence="1">
    <location>
        <begin position="62"/>
        <end position="93"/>
    </location>
</feature>